<protein>
    <recommendedName>
        <fullName evidence="3">XRE family transcriptional regulator</fullName>
    </recommendedName>
</protein>
<reference evidence="1 2" key="1">
    <citation type="submission" date="2020-08" db="EMBL/GenBank/DDBJ databases">
        <title>Genomic Encyclopedia of Type Strains, Phase IV (KMG-IV): sequencing the most valuable type-strain genomes for metagenomic binning, comparative biology and taxonomic classification.</title>
        <authorList>
            <person name="Goeker M."/>
        </authorList>
    </citation>
    <scope>NUCLEOTIDE SEQUENCE [LARGE SCALE GENOMIC DNA]</scope>
    <source>
        <strain evidence="1 2">DSM 15581</strain>
    </source>
</reference>
<dbReference type="RefSeq" id="WP_221204683.1">
    <property type="nucleotide sequence ID" value="NZ_JACIDB010000002.1"/>
</dbReference>
<dbReference type="EMBL" id="JACIDB010000002">
    <property type="protein sequence ID" value="MBB3875327.1"/>
    <property type="molecule type" value="Genomic_DNA"/>
</dbReference>
<evidence type="ECO:0000313" key="2">
    <source>
        <dbReference type="Proteomes" id="UP000528945"/>
    </source>
</evidence>
<sequence>MRAGTATPRGGTPDPRAALAKVIEAGPDSYAALSRMIGRPAGYLRRFVVDGVPLALRQDEHRRLAEFFGLPERALGIRDLWAHAS</sequence>
<name>A0AAW3TRW7_9SPHN</name>
<comment type="caution">
    <text evidence="1">The sequence shown here is derived from an EMBL/GenBank/DDBJ whole genome shotgun (WGS) entry which is preliminary data.</text>
</comment>
<dbReference type="AlphaFoldDB" id="A0AAW3TRW7"/>
<keyword evidence="2" id="KW-1185">Reference proteome</keyword>
<evidence type="ECO:0000313" key="1">
    <source>
        <dbReference type="EMBL" id="MBB3875327.1"/>
    </source>
</evidence>
<evidence type="ECO:0008006" key="3">
    <source>
        <dbReference type="Google" id="ProtNLM"/>
    </source>
</evidence>
<proteinExistence type="predicted"/>
<accession>A0AAW3TRW7</accession>
<dbReference type="Proteomes" id="UP000528945">
    <property type="component" value="Unassembled WGS sequence"/>
</dbReference>
<gene>
    <name evidence="1" type="ORF">GGR47_001562</name>
</gene>
<organism evidence="1 2">
    <name type="scientific">Sphingomonas aquatilis</name>
    <dbReference type="NCBI Taxonomy" id="93063"/>
    <lineage>
        <taxon>Bacteria</taxon>
        <taxon>Pseudomonadati</taxon>
        <taxon>Pseudomonadota</taxon>
        <taxon>Alphaproteobacteria</taxon>
        <taxon>Sphingomonadales</taxon>
        <taxon>Sphingomonadaceae</taxon>
        <taxon>Sphingomonas</taxon>
    </lineage>
</organism>